<gene>
    <name evidence="2" type="ORF">H4281_16130</name>
</gene>
<accession>A0A7W3VX09</accession>
<organism evidence="2 3">
    <name type="scientific">Amycolatopsis dendrobii</name>
    <dbReference type="NCBI Taxonomy" id="2760662"/>
    <lineage>
        <taxon>Bacteria</taxon>
        <taxon>Bacillati</taxon>
        <taxon>Actinomycetota</taxon>
        <taxon>Actinomycetes</taxon>
        <taxon>Pseudonocardiales</taxon>
        <taxon>Pseudonocardiaceae</taxon>
        <taxon>Amycolatopsis</taxon>
    </lineage>
</organism>
<feature type="transmembrane region" description="Helical" evidence="1">
    <location>
        <begin position="48"/>
        <end position="65"/>
    </location>
</feature>
<dbReference type="RefSeq" id="WP_182891737.1">
    <property type="nucleotide sequence ID" value="NZ_JACGZW010000005.1"/>
</dbReference>
<keyword evidence="1" id="KW-1133">Transmembrane helix</keyword>
<proteinExistence type="predicted"/>
<dbReference type="AlphaFoldDB" id="A0A7W3VX09"/>
<keyword evidence="1" id="KW-0812">Transmembrane</keyword>
<sequence>MIAFLSQGTVEDSLIADESAHAAPETVTGISVIADASSQERGIQVKRVFASLAIGLIALFSFLVLPSTASADSRLSASETSAGQSISSRPGCDLASPPPPRFIRVKNGTYYDNAQRTACQQCDDNALTWARQGFKTYCWEIAATAAELWIGPVMASAKNGAVEQASTKIAAKKDPWIIFDHYPTQEACEADRAAGVNKQLWTWESAICATNDVEWVLLIDNPRAPAKAV</sequence>
<evidence type="ECO:0000313" key="2">
    <source>
        <dbReference type="EMBL" id="MBB1154670.1"/>
    </source>
</evidence>
<dbReference type="Proteomes" id="UP000526734">
    <property type="component" value="Unassembled WGS sequence"/>
</dbReference>
<name>A0A7W3VX09_9PSEU</name>
<comment type="caution">
    <text evidence="2">The sequence shown here is derived from an EMBL/GenBank/DDBJ whole genome shotgun (WGS) entry which is preliminary data.</text>
</comment>
<reference evidence="2 3" key="1">
    <citation type="submission" date="2020-08" db="EMBL/GenBank/DDBJ databases">
        <title>Amycolatopsis sp. nov. DR6-1 isolated from Dendrobium heterocarpum.</title>
        <authorList>
            <person name="Tedsree N."/>
            <person name="Kuncharoen N."/>
            <person name="Likhitwitayawuid K."/>
            <person name="Tanasupawat S."/>
        </authorList>
    </citation>
    <scope>NUCLEOTIDE SEQUENCE [LARGE SCALE GENOMIC DNA]</scope>
    <source>
        <strain evidence="2 3">DR6-1</strain>
    </source>
</reference>
<protein>
    <submittedName>
        <fullName evidence="2">Uncharacterized protein</fullName>
    </submittedName>
</protein>
<evidence type="ECO:0000256" key="1">
    <source>
        <dbReference type="SAM" id="Phobius"/>
    </source>
</evidence>
<evidence type="ECO:0000313" key="3">
    <source>
        <dbReference type="Proteomes" id="UP000526734"/>
    </source>
</evidence>
<dbReference type="EMBL" id="JACGZW010000005">
    <property type="protein sequence ID" value="MBB1154670.1"/>
    <property type="molecule type" value="Genomic_DNA"/>
</dbReference>
<keyword evidence="3" id="KW-1185">Reference proteome</keyword>
<keyword evidence="1" id="KW-0472">Membrane</keyword>